<dbReference type="Pfam" id="PF02470">
    <property type="entry name" value="MlaD"/>
    <property type="match status" value="1"/>
</dbReference>
<comment type="caution">
    <text evidence="2">The sequence shown here is derived from an EMBL/GenBank/DDBJ whole genome shotgun (WGS) entry which is preliminary data.</text>
</comment>
<dbReference type="PANTHER" id="PTHR33371:SF16">
    <property type="entry name" value="MCE-FAMILY PROTEIN MCE3F"/>
    <property type="match status" value="1"/>
</dbReference>
<dbReference type="RefSeq" id="WP_188543242.1">
    <property type="nucleotide sequence ID" value="NZ_BMCU01000001.1"/>
</dbReference>
<dbReference type="InterPro" id="IPR003399">
    <property type="entry name" value="Mce/MlaD"/>
</dbReference>
<organism evidence="2 3">
    <name type="scientific">Rhodococcoides trifolii</name>
    <dbReference type="NCBI Taxonomy" id="908250"/>
    <lineage>
        <taxon>Bacteria</taxon>
        <taxon>Bacillati</taxon>
        <taxon>Actinomycetota</taxon>
        <taxon>Actinomycetes</taxon>
        <taxon>Mycobacteriales</taxon>
        <taxon>Nocardiaceae</taxon>
        <taxon>Rhodococcoides</taxon>
    </lineage>
</organism>
<dbReference type="Proteomes" id="UP000654257">
    <property type="component" value="Unassembled WGS sequence"/>
</dbReference>
<evidence type="ECO:0000313" key="2">
    <source>
        <dbReference type="EMBL" id="GGF95352.1"/>
    </source>
</evidence>
<reference evidence="2" key="2">
    <citation type="submission" date="2020-09" db="EMBL/GenBank/DDBJ databases">
        <authorList>
            <person name="Sun Q."/>
            <person name="Sedlacek I."/>
        </authorList>
    </citation>
    <scope>NUCLEOTIDE SEQUENCE</scope>
    <source>
        <strain evidence="2">CCM 7905</strain>
    </source>
</reference>
<name>A0A917FP52_9NOCA</name>
<dbReference type="PANTHER" id="PTHR33371">
    <property type="entry name" value="INTERMEMBRANE PHOSPHOLIPID TRANSPORT SYSTEM BINDING PROTEIN MLAD-RELATED"/>
    <property type="match status" value="1"/>
</dbReference>
<sequence>MKNSILSASALALVAVLGVGYIALDVLDMDPRRDYSEITVPLTTSGGLSAASRVTLRGMAIGTVEHIDVGSDGLRAVVRVDASQQIPTGTEVKISNLSAAGEQFLDFRPASTSGPYLRDGDTVAAENVDVSPSVSDTLAVADALTAEIDTDAIGGIVNTVDVATRGREGDVDNIIEVLRLLSITLSDRKDQVRRLYYNLQVLGEDAYADQLGPRLADAVPELSASGSALEHLIDSYQKYSYVGETVWDGELARLVPKIDEYLSQLSPDLGFIATVLRPVTKPIRPLRVDAGALVTMLEQVFPQGGPARVAVTLPGN</sequence>
<dbReference type="EMBL" id="BMCU01000001">
    <property type="protein sequence ID" value="GGF95352.1"/>
    <property type="molecule type" value="Genomic_DNA"/>
</dbReference>
<reference evidence="2" key="1">
    <citation type="journal article" date="2014" name="Int. J. Syst. Evol. Microbiol.">
        <title>Complete genome sequence of Corynebacterium casei LMG S-19264T (=DSM 44701T), isolated from a smear-ripened cheese.</title>
        <authorList>
            <consortium name="US DOE Joint Genome Institute (JGI-PGF)"/>
            <person name="Walter F."/>
            <person name="Albersmeier A."/>
            <person name="Kalinowski J."/>
            <person name="Ruckert C."/>
        </authorList>
    </citation>
    <scope>NUCLEOTIDE SEQUENCE</scope>
    <source>
        <strain evidence="2">CCM 7905</strain>
    </source>
</reference>
<feature type="domain" description="Mce/MlaD" evidence="1">
    <location>
        <begin position="35"/>
        <end position="109"/>
    </location>
</feature>
<evidence type="ECO:0000259" key="1">
    <source>
        <dbReference type="Pfam" id="PF02470"/>
    </source>
</evidence>
<dbReference type="GO" id="GO:0005576">
    <property type="term" value="C:extracellular region"/>
    <property type="evidence" value="ECO:0007669"/>
    <property type="project" value="TreeGrafter"/>
</dbReference>
<dbReference type="InterPro" id="IPR052336">
    <property type="entry name" value="MlaD_Phospholipid_Transporter"/>
</dbReference>
<proteinExistence type="predicted"/>
<evidence type="ECO:0000313" key="3">
    <source>
        <dbReference type="Proteomes" id="UP000654257"/>
    </source>
</evidence>
<keyword evidence="3" id="KW-1185">Reference proteome</keyword>
<dbReference type="AlphaFoldDB" id="A0A917FP52"/>
<protein>
    <submittedName>
        <fullName evidence="2">Mce family protein</fullName>
    </submittedName>
</protein>
<gene>
    <name evidence="2" type="ORF">GCM10007304_06530</name>
</gene>
<accession>A0A917FP52</accession>